<dbReference type="EMBL" id="LNZB01000060">
    <property type="protein sequence ID" value="KTD74902.1"/>
    <property type="molecule type" value="Genomic_DNA"/>
</dbReference>
<keyword evidence="2" id="KW-0689">Ribosomal protein</keyword>
<dbReference type="Proteomes" id="UP000054729">
    <property type="component" value="Unassembled WGS sequence"/>
</dbReference>
<organism evidence="2 3">
    <name type="scientific">Legionella waltersii</name>
    <dbReference type="NCBI Taxonomy" id="66969"/>
    <lineage>
        <taxon>Bacteria</taxon>
        <taxon>Pseudomonadati</taxon>
        <taxon>Pseudomonadota</taxon>
        <taxon>Gammaproteobacteria</taxon>
        <taxon>Legionellales</taxon>
        <taxon>Legionellaceae</taxon>
        <taxon>Legionella</taxon>
    </lineage>
</organism>
<gene>
    <name evidence="2" type="ORF">Lwal_2943</name>
</gene>
<dbReference type="CDD" id="cd04301">
    <property type="entry name" value="NAT_SF"/>
    <property type="match status" value="1"/>
</dbReference>
<dbReference type="InterPro" id="IPR000182">
    <property type="entry name" value="GNAT_dom"/>
</dbReference>
<keyword evidence="2" id="KW-0808">Transferase</keyword>
<dbReference type="PANTHER" id="PTHR43792:SF1">
    <property type="entry name" value="N-ACETYLTRANSFERASE DOMAIN-CONTAINING PROTEIN"/>
    <property type="match status" value="1"/>
</dbReference>
<evidence type="ECO:0000313" key="2">
    <source>
        <dbReference type="EMBL" id="KTD74902.1"/>
    </source>
</evidence>
<accession>A0A0W1A0T9</accession>
<name>A0A0W1A0T9_9GAMM</name>
<dbReference type="InterPro" id="IPR016181">
    <property type="entry name" value="Acyl_CoA_acyltransferase"/>
</dbReference>
<dbReference type="Pfam" id="PF13302">
    <property type="entry name" value="Acetyltransf_3"/>
    <property type="match status" value="1"/>
</dbReference>
<feature type="domain" description="N-acetyltransferase" evidence="1">
    <location>
        <begin position="15"/>
        <end position="176"/>
    </location>
</feature>
<dbReference type="PATRIC" id="fig|66969.6.peg.3196"/>
<dbReference type="RefSeq" id="WP_058481553.1">
    <property type="nucleotide sequence ID" value="NZ_CAAAIQ010000010.1"/>
</dbReference>
<dbReference type="GO" id="GO:0005840">
    <property type="term" value="C:ribosome"/>
    <property type="evidence" value="ECO:0007669"/>
    <property type="project" value="UniProtKB-KW"/>
</dbReference>
<sequence>MNSNNDDFKIETQRLVLRPFNFEDLDAFSLICSDPKVMRFIGDGQPLDKETVRERMESWITSYEEQGFGLLALTLKENGKFLGFCGLMPQVVDGESYIELGYRLDSAFWGQGIASEAAKAVRDFAFKQLGLTHLISIIQVDNLASKKVAQNIGMDHLKRTHFKDVLVDVYFMKPNIFLDKNDNN</sequence>
<protein>
    <submittedName>
        <fullName evidence="2">Multifunctional nucleotidyltransferase/glutamate rich protein GrpB/ribosomal protein alanine acetyltransferase</fullName>
    </submittedName>
</protein>
<evidence type="ECO:0000259" key="1">
    <source>
        <dbReference type="PROSITE" id="PS51186"/>
    </source>
</evidence>
<dbReference type="Gene3D" id="3.40.630.30">
    <property type="match status" value="1"/>
</dbReference>
<dbReference type="PROSITE" id="PS51186">
    <property type="entry name" value="GNAT"/>
    <property type="match status" value="1"/>
</dbReference>
<dbReference type="InterPro" id="IPR051531">
    <property type="entry name" value="N-acetyltransferase"/>
</dbReference>
<keyword evidence="2" id="KW-0687">Ribonucleoprotein</keyword>
<dbReference type="GO" id="GO:0016747">
    <property type="term" value="F:acyltransferase activity, transferring groups other than amino-acyl groups"/>
    <property type="evidence" value="ECO:0007669"/>
    <property type="project" value="InterPro"/>
</dbReference>
<dbReference type="STRING" id="66969.Lwal_2943"/>
<keyword evidence="3" id="KW-1185">Reference proteome</keyword>
<proteinExistence type="predicted"/>
<dbReference type="OrthoDB" id="9801656at2"/>
<comment type="caution">
    <text evidence="2">The sequence shown here is derived from an EMBL/GenBank/DDBJ whole genome shotgun (WGS) entry which is preliminary data.</text>
</comment>
<dbReference type="PANTHER" id="PTHR43792">
    <property type="entry name" value="GNAT FAMILY, PUTATIVE (AFU_ORTHOLOGUE AFUA_3G00765)-RELATED-RELATED"/>
    <property type="match status" value="1"/>
</dbReference>
<dbReference type="AlphaFoldDB" id="A0A0W1A0T9"/>
<dbReference type="SUPFAM" id="SSF55729">
    <property type="entry name" value="Acyl-CoA N-acyltransferases (Nat)"/>
    <property type="match status" value="1"/>
</dbReference>
<evidence type="ECO:0000313" key="3">
    <source>
        <dbReference type="Proteomes" id="UP000054729"/>
    </source>
</evidence>
<reference evidence="2 3" key="1">
    <citation type="submission" date="2015-11" db="EMBL/GenBank/DDBJ databases">
        <title>Genomic analysis of 38 Legionella species identifies large and diverse effector repertoires.</title>
        <authorList>
            <person name="Burstein D."/>
            <person name="Amaro F."/>
            <person name="Zusman T."/>
            <person name="Lifshitz Z."/>
            <person name="Cohen O."/>
            <person name="Gilbert J.A."/>
            <person name="Pupko T."/>
            <person name="Shuman H.A."/>
            <person name="Segal G."/>
        </authorList>
    </citation>
    <scope>NUCLEOTIDE SEQUENCE [LARGE SCALE GENOMIC DNA]</scope>
    <source>
        <strain evidence="2 3">ATCC 51914</strain>
    </source>
</reference>